<evidence type="ECO:0000313" key="2">
    <source>
        <dbReference type="EMBL" id="QIQ04526.1"/>
    </source>
</evidence>
<dbReference type="Proteomes" id="UP000501179">
    <property type="component" value="Chromosome"/>
</dbReference>
<keyword evidence="3" id="KW-1185">Reference proteome</keyword>
<organism evidence="2 3">
    <name type="scientific">Streptomyces liangshanensis</name>
    <dbReference type="NCBI Taxonomy" id="2717324"/>
    <lineage>
        <taxon>Bacteria</taxon>
        <taxon>Bacillati</taxon>
        <taxon>Actinomycetota</taxon>
        <taxon>Actinomycetes</taxon>
        <taxon>Kitasatosporales</taxon>
        <taxon>Streptomycetaceae</taxon>
        <taxon>Streptomyces</taxon>
    </lineage>
</organism>
<sequence>MTTPSPRWFTSSYSSNGGNCVEVATNLAATHGIVPVRDSKDPLAGQLTLSPAAFAGLVALARRGCVQA</sequence>
<gene>
    <name evidence="2" type="ORF">HA039_21505</name>
</gene>
<evidence type="ECO:0000313" key="3">
    <source>
        <dbReference type="Proteomes" id="UP000501179"/>
    </source>
</evidence>
<feature type="domain" description="DUF397" evidence="1">
    <location>
        <begin position="7"/>
        <end position="61"/>
    </location>
</feature>
<proteinExistence type="predicted"/>
<dbReference type="AlphaFoldDB" id="A0A6G9H2H8"/>
<dbReference type="Pfam" id="PF04149">
    <property type="entry name" value="DUF397"/>
    <property type="match status" value="1"/>
</dbReference>
<reference evidence="2 3" key="1">
    <citation type="submission" date="2020-03" db="EMBL/GenBank/DDBJ databases">
        <title>A novel species.</title>
        <authorList>
            <person name="Gao J."/>
        </authorList>
    </citation>
    <scope>NUCLEOTIDE SEQUENCE [LARGE SCALE GENOMIC DNA]</scope>
    <source>
        <strain evidence="2 3">QMT-12</strain>
    </source>
</reference>
<dbReference type="InterPro" id="IPR007278">
    <property type="entry name" value="DUF397"/>
</dbReference>
<dbReference type="EMBL" id="CP050177">
    <property type="protein sequence ID" value="QIQ04526.1"/>
    <property type="molecule type" value="Genomic_DNA"/>
</dbReference>
<protein>
    <submittedName>
        <fullName evidence="2">DUF397 domain-containing protein</fullName>
    </submittedName>
</protein>
<dbReference type="KEGG" id="slia:HA039_21505"/>
<name>A0A6G9H2H8_9ACTN</name>
<evidence type="ECO:0000259" key="1">
    <source>
        <dbReference type="Pfam" id="PF04149"/>
    </source>
</evidence>
<dbReference type="RefSeq" id="WP_167032486.1">
    <property type="nucleotide sequence ID" value="NZ_CP050177.1"/>
</dbReference>
<accession>A0A6G9H2H8</accession>